<accession>A0A0P6GF38</accession>
<keyword evidence="1 2" id="KW-1015">Disulfide bond</keyword>
<feature type="compositionally biased region" description="Polar residues" evidence="3">
    <location>
        <begin position="79"/>
        <end position="90"/>
    </location>
</feature>
<reference evidence="6" key="1">
    <citation type="submission" date="2015-10" db="EMBL/GenBank/DDBJ databases">
        <title>EvidentialGene: Evidence-directed Construction of Complete mRNA Transcriptomes without Genomes.</title>
        <authorList>
            <person name="Gilbert D.G."/>
        </authorList>
    </citation>
    <scope>NUCLEOTIDE SEQUENCE</scope>
</reference>
<protein>
    <recommendedName>
        <fullName evidence="5">CUB domain-containing protein</fullName>
    </recommendedName>
</protein>
<feature type="domain" description="CUB" evidence="5">
    <location>
        <begin position="269"/>
        <end position="403"/>
    </location>
</feature>
<dbReference type="EMBL" id="GDIQ01008972">
    <property type="protein sequence ID" value="JAN85765.1"/>
    <property type="molecule type" value="Transcribed_RNA"/>
</dbReference>
<dbReference type="InterPro" id="IPR000859">
    <property type="entry name" value="CUB_dom"/>
</dbReference>
<evidence type="ECO:0000256" key="3">
    <source>
        <dbReference type="SAM" id="MobiDB-lite"/>
    </source>
</evidence>
<dbReference type="EMBL" id="GDIQ01036859">
    <property type="protein sequence ID" value="JAN57878.1"/>
    <property type="molecule type" value="Transcribed_RNA"/>
</dbReference>
<sequence>MHQFYSLLPLIALCIGVTSAGIVDRIQYNPIKSFFQGTKGADAFQSQHHNIPYEAAIFDDDIVIIDDFQMTGNYERPTNMFSNEPSSISKFNRRRPQSSTKRRPQSSTKRRPQSSTKRKPSTLPQRYSNTKKVKSTPLPVTGAHAVVGTHFGEIAIFTSKGRLWLNATSLERPVPLGAAKDSDSISVGNKNANEIWVNTTSWNKLVSLEDIAAGRRPVTLNPSEKRKPVKVDSDVVGRPPLSKGSISADYVTQSPIVLPERGTYQYDTCGLNLVIPLTADRIVLREQGLKPNYKSTGFPHERDYPLVCTWNIKVNKICRRARITMKVDGRSRLPDVEGCVKGYLHISPFMNQTRLCGRIDSIPPYHWYVDDQQPNDVTITMKNIGINDGYSEGLSFTLQGECLPIERGSFDVDKENVESNANWMDRLIKEMATTGYGATLADGSLKLTAKKPSLSEIHPDDGKRLVNSTHIPAVPVDQIFDDAITYITTLLDNKSE</sequence>
<feature type="compositionally biased region" description="Basic residues" evidence="3">
    <location>
        <begin position="91"/>
        <end position="120"/>
    </location>
</feature>
<feature type="disulfide bond" evidence="2">
    <location>
        <begin position="339"/>
        <end position="356"/>
    </location>
</feature>
<dbReference type="AlphaFoldDB" id="A0A0P6GF38"/>
<name>A0A0P6GF38_9CRUS</name>
<evidence type="ECO:0000256" key="4">
    <source>
        <dbReference type="SAM" id="SignalP"/>
    </source>
</evidence>
<feature type="chain" id="PRO_5007425154" description="CUB domain-containing protein" evidence="4">
    <location>
        <begin position="21"/>
        <end position="496"/>
    </location>
</feature>
<keyword evidence="4" id="KW-0732">Signal</keyword>
<evidence type="ECO:0000256" key="1">
    <source>
        <dbReference type="ARBA" id="ARBA00023157"/>
    </source>
</evidence>
<evidence type="ECO:0000313" key="6">
    <source>
        <dbReference type="EMBL" id="JAN57878.1"/>
    </source>
</evidence>
<proteinExistence type="predicted"/>
<dbReference type="PROSITE" id="PS01180">
    <property type="entry name" value="CUB"/>
    <property type="match status" value="1"/>
</dbReference>
<feature type="signal peptide" evidence="4">
    <location>
        <begin position="1"/>
        <end position="20"/>
    </location>
</feature>
<dbReference type="OrthoDB" id="6347601at2759"/>
<feature type="region of interest" description="Disordered" evidence="3">
    <location>
        <begin position="76"/>
        <end position="136"/>
    </location>
</feature>
<comment type="caution">
    <text evidence="2">Lacks conserved residue(s) required for the propagation of feature annotation.</text>
</comment>
<organism evidence="6">
    <name type="scientific">Daphnia magna</name>
    <dbReference type="NCBI Taxonomy" id="35525"/>
    <lineage>
        <taxon>Eukaryota</taxon>
        <taxon>Metazoa</taxon>
        <taxon>Ecdysozoa</taxon>
        <taxon>Arthropoda</taxon>
        <taxon>Crustacea</taxon>
        <taxon>Branchiopoda</taxon>
        <taxon>Diplostraca</taxon>
        <taxon>Cladocera</taxon>
        <taxon>Anomopoda</taxon>
        <taxon>Daphniidae</taxon>
        <taxon>Daphnia</taxon>
    </lineage>
</organism>
<evidence type="ECO:0000256" key="2">
    <source>
        <dbReference type="PROSITE-ProRule" id="PRU00059"/>
    </source>
</evidence>
<evidence type="ECO:0000259" key="5">
    <source>
        <dbReference type="PROSITE" id="PS01180"/>
    </source>
</evidence>